<name>A0A8H7ARJ4_9EURO</name>
<organism evidence="1 2">
    <name type="scientific">Endocarpon pusillum</name>
    <dbReference type="NCBI Taxonomy" id="364733"/>
    <lineage>
        <taxon>Eukaryota</taxon>
        <taxon>Fungi</taxon>
        <taxon>Dikarya</taxon>
        <taxon>Ascomycota</taxon>
        <taxon>Pezizomycotina</taxon>
        <taxon>Eurotiomycetes</taxon>
        <taxon>Chaetothyriomycetidae</taxon>
        <taxon>Verrucariales</taxon>
        <taxon>Verrucariaceae</taxon>
        <taxon>Endocarpon</taxon>
    </lineage>
</organism>
<accession>A0A8H7ARJ4</accession>
<evidence type="ECO:0000313" key="2">
    <source>
        <dbReference type="Proteomes" id="UP000606974"/>
    </source>
</evidence>
<reference evidence="1" key="1">
    <citation type="submission" date="2020-02" db="EMBL/GenBank/DDBJ databases">
        <authorList>
            <person name="Palmer J.M."/>
        </authorList>
    </citation>
    <scope>NUCLEOTIDE SEQUENCE</scope>
    <source>
        <strain evidence="1">EPUS1.4</strain>
        <tissue evidence="1">Thallus</tissue>
    </source>
</reference>
<gene>
    <name evidence="1" type="ORF">GJ744_003462</name>
</gene>
<dbReference type="EMBL" id="JAACFV010000017">
    <property type="protein sequence ID" value="KAF7511731.1"/>
    <property type="molecule type" value="Genomic_DNA"/>
</dbReference>
<protein>
    <submittedName>
        <fullName evidence="1">Uncharacterized protein</fullName>
    </submittedName>
</protein>
<comment type="caution">
    <text evidence="1">The sequence shown here is derived from an EMBL/GenBank/DDBJ whole genome shotgun (WGS) entry which is preliminary data.</text>
</comment>
<evidence type="ECO:0000313" key="1">
    <source>
        <dbReference type="EMBL" id="KAF7511731.1"/>
    </source>
</evidence>
<dbReference type="AlphaFoldDB" id="A0A8H7ARJ4"/>
<sequence length="132" mass="14816">MLPGLPAHDSRTRLDRKLDRKLNMAVPVRIPLYPSGLCRTIVFPGLTLQQRHLNMGLESQYGPRCKGRWRVSTGARLNVLTRVVARDAARHGIHVTRSGMLLHSTAQGHIYLVVHRRSGDEAVKREKGLLAI</sequence>
<keyword evidence="2" id="KW-1185">Reference proteome</keyword>
<proteinExistence type="predicted"/>
<dbReference type="Proteomes" id="UP000606974">
    <property type="component" value="Unassembled WGS sequence"/>
</dbReference>